<keyword evidence="2" id="KW-1185">Reference proteome</keyword>
<evidence type="ECO:0000313" key="2">
    <source>
        <dbReference type="Proteomes" id="UP001359559"/>
    </source>
</evidence>
<reference evidence="1 2" key="1">
    <citation type="submission" date="2024-01" db="EMBL/GenBank/DDBJ databases">
        <title>The genomes of 5 underutilized Papilionoideae crops provide insights into root nodulation and disease resistance.</title>
        <authorList>
            <person name="Yuan L."/>
        </authorList>
    </citation>
    <scope>NUCLEOTIDE SEQUENCE [LARGE SCALE GENOMIC DNA]</scope>
    <source>
        <strain evidence="1">LY-2023</strain>
        <tissue evidence="1">Leaf</tissue>
    </source>
</reference>
<name>A0AAN9JMI6_CLITE</name>
<evidence type="ECO:0000313" key="1">
    <source>
        <dbReference type="EMBL" id="KAK7301748.1"/>
    </source>
</evidence>
<comment type="caution">
    <text evidence="1">The sequence shown here is derived from an EMBL/GenBank/DDBJ whole genome shotgun (WGS) entry which is preliminary data.</text>
</comment>
<dbReference type="AlphaFoldDB" id="A0AAN9JMI6"/>
<gene>
    <name evidence="1" type="ORF">RJT34_12622</name>
</gene>
<dbReference type="Proteomes" id="UP001359559">
    <property type="component" value="Unassembled WGS sequence"/>
</dbReference>
<sequence length="67" mass="7547">MHSPLWHVHPFDQLKIIKHLLQVQIMATNSSNIQLLDKILFYQDSLEVENQEESGNATSRGSGSNTG</sequence>
<dbReference type="EMBL" id="JAYKXN010000003">
    <property type="protein sequence ID" value="KAK7301748.1"/>
    <property type="molecule type" value="Genomic_DNA"/>
</dbReference>
<proteinExistence type="predicted"/>
<accession>A0AAN9JMI6</accession>
<organism evidence="1 2">
    <name type="scientific">Clitoria ternatea</name>
    <name type="common">Butterfly pea</name>
    <dbReference type="NCBI Taxonomy" id="43366"/>
    <lineage>
        <taxon>Eukaryota</taxon>
        <taxon>Viridiplantae</taxon>
        <taxon>Streptophyta</taxon>
        <taxon>Embryophyta</taxon>
        <taxon>Tracheophyta</taxon>
        <taxon>Spermatophyta</taxon>
        <taxon>Magnoliopsida</taxon>
        <taxon>eudicotyledons</taxon>
        <taxon>Gunneridae</taxon>
        <taxon>Pentapetalae</taxon>
        <taxon>rosids</taxon>
        <taxon>fabids</taxon>
        <taxon>Fabales</taxon>
        <taxon>Fabaceae</taxon>
        <taxon>Papilionoideae</taxon>
        <taxon>50 kb inversion clade</taxon>
        <taxon>NPAAA clade</taxon>
        <taxon>indigoferoid/millettioid clade</taxon>
        <taxon>Phaseoleae</taxon>
        <taxon>Clitoria</taxon>
    </lineage>
</organism>
<protein>
    <submittedName>
        <fullName evidence="1">Uncharacterized protein</fullName>
    </submittedName>
</protein>